<evidence type="ECO:0000313" key="2">
    <source>
        <dbReference type="EMBL" id="QJI03474.1"/>
    </source>
</evidence>
<evidence type="ECO:0000313" key="1">
    <source>
        <dbReference type="EMBL" id="QJA49666.1"/>
    </source>
</evidence>
<proteinExistence type="predicted"/>
<sequence>MITGDKAADRQLQGCINFWEAKLQAKYLLDTSTIVLIELTIKYLKELQEVNRDNRRI</sequence>
<dbReference type="EMBL" id="MT145091">
    <property type="protein sequence ID" value="QJI03474.1"/>
    <property type="molecule type" value="Genomic_DNA"/>
</dbReference>
<dbReference type="AlphaFoldDB" id="A0A6H1ZP17"/>
<dbReference type="EMBL" id="MT144148">
    <property type="protein sequence ID" value="QJA49666.1"/>
    <property type="molecule type" value="Genomic_DNA"/>
</dbReference>
<gene>
    <name evidence="1" type="ORF">TM448A01423_0006</name>
    <name evidence="2" type="ORF">TM448B04554_0008</name>
</gene>
<organism evidence="1">
    <name type="scientific">viral metagenome</name>
    <dbReference type="NCBI Taxonomy" id="1070528"/>
    <lineage>
        <taxon>unclassified sequences</taxon>
        <taxon>metagenomes</taxon>
        <taxon>organismal metagenomes</taxon>
    </lineage>
</organism>
<reference evidence="1" key="1">
    <citation type="submission" date="2020-03" db="EMBL/GenBank/DDBJ databases">
        <title>The deep terrestrial virosphere.</title>
        <authorList>
            <person name="Holmfeldt K."/>
            <person name="Nilsson E."/>
            <person name="Simone D."/>
            <person name="Lopez-Fernandez M."/>
            <person name="Wu X."/>
            <person name="de Brujin I."/>
            <person name="Lundin D."/>
            <person name="Andersson A."/>
            <person name="Bertilsson S."/>
            <person name="Dopson M."/>
        </authorList>
    </citation>
    <scope>NUCLEOTIDE SEQUENCE</scope>
    <source>
        <strain evidence="1">TM448A01423</strain>
        <strain evidence="2">TM448B04554</strain>
    </source>
</reference>
<accession>A0A6H1ZP17</accession>
<name>A0A6H1ZP17_9ZZZZ</name>
<protein>
    <submittedName>
        <fullName evidence="1">Uncharacterized protein</fullName>
    </submittedName>
</protein>